<dbReference type="OrthoDB" id="430679at2759"/>
<feature type="compositionally biased region" description="Basic and acidic residues" evidence="3">
    <location>
        <begin position="472"/>
        <end position="491"/>
    </location>
</feature>
<dbReference type="SUPFAM" id="SSF52540">
    <property type="entry name" value="P-loop containing nucleoside triphosphate hydrolases"/>
    <property type="match status" value="1"/>
</dbReference>
<dbReference type="SUPFAM" id="SSF50814">
    <property type="entry name" value="Lipocalins"/>
    <property type="match status" value="1"/>
</dbReference>
<feature type="domain" description="Zeta toxin" evidence="4">
    <location>
        <begin position="931"/>
        <end position="1098"/>
    </location>
</feature>
<feature type="region of interest" description="Disordered" evidence="3">
    <location>
        <begin position="30"/>
        <end position="60"/>
    </location>
</feature>
<comment type="caution">
    <text evidence="5">The sequence shown here is derived from an EMBL/GenBank/DDBJ whole genome shotgun (WGS) entry which is preliminary data.</text>
</comment>
<accession>A0A1Q9E2T0</accession>
<sequence>MGNCGCVLDVAAEAEVIATPKTELKVALEDGVHSQSSQSDVNDDAETSAGGSDGTASAHGSCEILEPMPTLLLSSSIDSPRSLATARSASTDFNGTWICSRVEGAWEDFLRERGTPWAMRKVAKGLDYGVGKQMQTIVQRGDELEIVNYTATCPPREDKCTIKADGSEHEVFDPDGLHYMQRTQWDGKVLRSEQVNCEGQPPVILQRFMQGKTFDNAIIAIPVGAQAIVAGLGWLGLLPLVKWIFGRFSHSAGSPKPCGCDPRGFHEEARKPAAAHCEEQASCAEEDELDLRWLEARSRHAERVAAVPSFDEAQALRRLPSADICVRELVLLLHQCIQCDSRERSERSESEQGERWLEEFAELRCEFRRRSRRLEKLENKMHAVTSSCIEAQHHLASLTRERDLLMDCVQELLLLTASDMQDPAQRQCAPSKAREAWQSKDGDISEPVAKDVAAGGARATPRSVRNSVSPRDLLKAPEGARRVRFDDKLQESPRFPRQPPDRHSASLRNPILKHRPTSAAGLPRHDTDVQAGGASAVDARTSDVEPDAACADEEAQAVVQQGGSDESELRRGAEVQEPLVMAPHVCAGQVQRVVLQSPPWQPGQPGPQRMLAAQARAAGGAVCNHPGCPGQVRWGEGAPFARVPVGPVPHRQGIRLERRSPPLSPTSQVWFGEHASDLAVPCHDLHGHVSQCPHYKAQCQARGVLIRRRCMRIRNGQLQLPEIFRRTWAFESPRTPSPPVPIPSMCETGSRRWKRCLPLVALGGVQTKRGRRQQSAEIRHPANLEDEEALRQLFQSAAAGSNGLRKKEFAVLCQSLLHIDLEYRELERIFELVVTSEGRQVMTEDHFVKTVQRRFFLRGIRRVVQLPDAQHPSLPRNFSLDMDTAANHRSDSDPFVGPYAKIRETRDHVYHGRYTVERQNWQDSVIDTVVQRTVEQARPRMVFTCGAMGVGKGYALAWMSQKGIFPLEDIVHIDPDHFKQVMPEWSAFLEYGRERGDPDIPGNRCHRESCYMQELALEESMRRSQHIWVDGSLRNAEWFVKVFSDIRLRYPAYQIAIFKVTAPEEVIRKRVAERAKQTGRSIPESMLVASIGAVERSVLMLTPHADFLASIDNSESTPKLQYFAAVDRSGDWQRIATRFAHILPATDAFPKKLSPFFVSQLACCPKLQLREPLKCRTDGVNRCQKGILIMRGLNIDVKLSPSIRVTLDPETRRVANIHKDAVAVAYLHPLSQVSEVEMAKLSYAERQVLNLGAFANFNLEDQLVALNSVASTTQQRQPALLEFGSAYPVSEEEAKSLPDNRWAPLTLQHMREAGGQRFAFLTPLEKLASRRVSATTPSSTTTLDDASGGMASRSPSYKVDHIGRTVKSTKLRHAWTLYLCEAEVKVELEHSRLTGKKKVLVDGKLLFSTTDKNLHWCWEHPVSKARITLNSENGKHVLRCEEPEIAKDAIEGDSDRSPAVEFSSFEPETYVTEPVLEEASMQGEEAADNELFSSGYSDSPVRQNLASKYATCENDMQDYDAEIAEEAKPSVPSYLVTRPQRKSALQEISAETARLNALLGVKDAQIAALQDELRRCAVGREASGPIEAVPTVEMEVTVPVPISPIQQLEDPSASPSPQLPPPQLVASVASEHFLVAELPSTPIHYPKAKPAVNPLDLEELDVTHRRGPAVAHHAPALGAQACAQGPCMTPPQPSPLLVQRYVSTPRRCAGPVQGDAAAAEQRCAEGARGRAGSMPPVHWASPGPAWQEPNARSSGRHGRSSAPPQNARSVSVQPQPCWSQRSRTPGRATRSITPRRDARQTQVQAQAPVFQMPPTRGVPAVPALQGCPPPWQLLPHWAQGTAPGPGLRPGALLPPVLLGPQVQGPLAGNVPVMAHPSVVQGVQRCRLNQVGAMAGIAPDLRLMPQPRPVQL</sequence>
<evidence type="ECO:0000313" key="5">
    <source>
        <dbReference type="EMBL" id="OLQ01711.1"/>
    </source>
</evidence>
<protein>
    <recommendedName>
        <fullName evidence="4">Zeta toxin domain-containing protein</fullName>
    </recommendedName>
</protein>
<gene>
    <name evidence="5" type="ORF">AK812_SmicGene15515</name>
</gene>
<evidence type="ECO:0000256" key="3">
    <source>
        <dbReference type="SAM" id="MobiDB-lite"/>
    </source>
</evidence>
<feature type="region of interest" description="Disordered" evidence="3">
    <location>
        <begin position="1719"/>
        <end position="1805"/>
    </location>
</feature>
<proteinExistence type="predicted"/>
<evidence type="ECO:0000256" key="2">
    <source>
        <dbReference type="ARBA" id="ARBA00022840"/>
    </source>
</evidence>
<evidence type="ECO:0000313" key="6">
    <source>
        <dbReference type="Proteomes" id="UP000186817"/>
    </source>
</evidence>
<dbReference type="InterPro" id="IPR027417">
    <property type="entry name" value="P-loop_NTPase"/>
</dbReference>
<reference evidence="5 6" key="1">
    <citation type="submission" date="2016-02" db="EMBL/GenBank/DDBJ databases">
        <title>Genome analysis of coral dinoflagellate symbionts highlights evolutionary adaptations to a symbiotic lifestyle.</title>
        <authorList>
            <person name="Aranda M."/>
            <person name="Li Y."/>
            <person name="Liew Y.J."/>
            <person name="Baumgarten S."/>
            <person name="Simakov O."/>
            <person name="Wilson M."/>
            <person name="Piel J."/>
            <person name="Ashoor H."/>
            <person name="Bougouffa S."/>
            <person name="Bajic V.B."/>
            <person name="Ryu T."/>
            <person name="Ravasi T."/>
            <person name="Bayer T."/>
            <person name="Micklem G."/>
            <person name="Kim H."/>
            <person name="Bhak J."/>
            <person name="Lajeunesse T.C."/>
            <person name="Voolstra C.R."/>
        </authorList>
    </citation>
    <scope>NUCLEOTIDE SEQUENCE [LARGE SCALE GENOMIC DNA]</scope>
    <source>
        <strain evidence="5 6">CCMP2467</strain>
    </source>
</reference>
<dbReference type="Gene3D" id="3.40.50.300">
    <property type="entry name" value="P-loop containing nucleotide triphosphate hydrolases"/>
    <property type="match status" value="1"/>
</dbReference>
<feature type="compositionally biased region" description="Polar residues" evidence="3">
    <location>
        <begin position="1762"/>
        <end position="1783"/>
    </location>
</feature>
<feature type="compositionally biased region" description="Polar residues" evidence="3">
    <location>
        <begin position="1332"/>
        <end position="1344"/>
    </location>
</feature>
<feature type="compositionally biased region" description="Basic and acidic residues" evidence="3">
    <location>
        <begin position="432"/>
        <end position="443"/>
    </location>
</feature>
<dbReference type="Proteomes" id="UP000186817">
    <property type="component" value="Unassembled WGS sequence"/>
</dbReference>
<dbReference type="GO" id="GO:0005524">
    <property type="term" value="F:ATP binding"/>
    <property type="evidence" value="ECO:0007669"/>
    <property type="project" value="UniProtKB-KW"/>
</dbReference>
<dbReference type="Pfam" id="PF06414">
    <property type="entry name" value="Zeta_toxin"/>
    <property type="match status" value="1"/>
</dbReference>
<keyword evidence="6" id="KW-1185">Reference proteome</keyword>
<dbReference type="GO" id="GO:0016301">
    <property type="term" value="F:kinase activity"/>
    <property type="evidence" value="ECO:0007669"/>
    <property type="project" value="InterPro"/>
</dbReference>
<name>A0A1Q9E2T0_SYMMI</name>
<dbReference type="InterPro" id="IPR012674">
    <property type="entry name" value="Calycin"/>
</dbReference>
<organism evidence="5 6">
    <name type="scientific">Symbiodinium microadriaticum</name>
    <name type="common">Dinoflagellate</name>
    <name type="synonym">Zooxanthella microadriatica</name>
    <dbReference type="NCBI Taxonomy" id="2951"/>
    <lineage>
        <taxon>Eukaryota</taxon>
        <taxon>Sar</taxon>
        <taxon>Alveolata</taxon>
        <taxon>Dinophyceae</taxon>
        <taxon>Suessiales</taxon>
        <taxon>Symbiodiniaceae</taxon>
        <taxon>Symbiodinium</taxon>
    </lineage>
</organism>
<evidence type="ECO:0000259" key="4">
    <source>
        <dbReference type="Pfam" id="PF06414"/>
    </source>
</evidence>
<keyword evidence="1" id="KW-0547">Nucleotide-binding</keyword>
<feature type="region of interest" description="Disordered" evidence="3">
    <location>
        <begin position="425"/>
        <end position="525"/>
    </location>
</feature>
<evidence type="ECO:0000256" key="1">
    <source>
        <dbReference type="ARBA" id="ARBA00022741"/>
    </source>
</evidence>
<dbReference type="EMBL" id="LSRX01000283">
    <property type="protein sequence ID" value="OLQ01711.1"/>
    <property type="molecule type" value="Genomic_DNA"/>
</dbReference>
<keyword evidence="2" id="KW-0067">ATP-binding</keyword>
<dbReference type="Gene3D" id="2.40.128.20">
    <property type="match status" value="1"/>
</dbReference>
<dbReference type="InterPro" id="IPR010488">
    <property type="entry name" value="Zeta_toxin_domain"/>
</dbReference>
<feature type="region of interest" description="Disordered" evidence="3">
    <location>
        <begin position="1331"/>
        <end position="1355"/>
    </location>
</feature>